<dbReference type="Gene3D" id="3.40.50.300">
    <property type="entry name" value="P-loop containing nucleotide triphosphate hydrolases"/>
    <property type="match status" value="1"/>
</dbReference>
<evidence type="ECO:0000313" key="1">
    <source>
        <dbReference type="EMBL" id="MFC5135485.1"/>
    </source>
</evidence>
<protein>
    <recommendedName>
        <fullName evidence="3">Terminase</fullName>
    </recommendedName>
</protein>
<gene>
    <name evidence="1" type="ORF">ACFPJA_12260</name>
</gene>
<proteinExistence type="predicted"/>
<dbReference type="Gene3D" id="3.30.420.280">
    <property type="match status" value="1"/>
</dbReference>
<dbReference type="RefSeq" id="WP_122106581.1">
    <property type="nucleotide sequence ID" value="NZ_JBHSKV010000017.1"/>
</dbReference>
<evidence type="ECO:0008006" key="3">
    <source>
        <dbReference type="Google" id="ProtNLM"/>
    </source>
</evidence>
<reference evidence="1 2" key="1">
    <citation type="journal article" date="2019" name="Int. J. Syst. Evol. Microbiol.">
        <title>The Global Catalogue of Microorganisms (GCM) 10K type strain sequencing project: providing services to taxonomists for standard genome sequencing and annotation.</title>
        <authorList>
            <consortium name="The Broad Institute Genomics Platform"/>
            <consortium name="The Broad Institute Genome Sequencing Center for Infectious Disease"/>
            <person name="Wu L."/>
            <person name="Ma J."/>
        </authorList>
    </citation>
    <scope>NUCLEOTIDE SEQUENCE [LARGE SCALE GENOMIC DNA]</scope>
    <source>
        <strain evidence="1 2">CGMCC 1.16026</strain>
    </source>
</reference>
<sequence length="447" mass="50224">MSAATATTVEYKWTNYQAHVRDTLEAGDVDLVALRTGYGGGKSRCGGQWIHRGAIADTQGMGESLVLAQDYQKGKSTTYSVFFKILPGEETNPFKDGDPENSPIVDTWHSNDKRLVYVTGHVAWLGGADKWNRFAGGEYCRIWCDEVGHYPPNTDLYELHEMLITRQRTEVGPNTTLWTSTGNGFNQFYDITERQVNGDDEPLPWADQMDVVVASTEHNTLLPPDGLEKIRRQFKGTAREDQGLHGGFAAAEGLVYDDFTRNTHVVDAGDVARQLVEDRAIYGYDAGWDDPRVVVDVRQTHAGQWVVWDHYYETESRLAEVVDPDDVLEGRRPWMIGRPKGPIYSEHEPSHIQQFRKAGWSAVKAEKSLDGGIDHVRDRLTTDGEGRPGLLVTERCTDLIQEFLSYKEEHVGKNGAKDHALDATRYALFTHTPRRTDDDDSSGVSYL</sequence>
<dbReference type="EMBL" id="JBHSKV010000017">
    <property type="protein sequence ID" value="MFC5135485.1"/>
    <property type="molecule type" value="Genomic_DNA"/>
</dbReference>
<evidence type="ECO:0000313" key="2">
    <source>
        <dbReference type="Proteomes" id="UP001596145"/>
    </source>
</evidence>
<organism evidence="1 2">
    <name type="scientific">Halorubrum glutamatedens</name>
    <dbReference type="NCBI Taxonomy" id="2707018"/>
    <lineage>
        <taxon>Archaea</taxon>
        <taxon>Methanobacteriati</taxon>
        <taxon>Methanobacteriota</taxon>
        <taxon>Stenosarchaea group</taxon>
        <taxon>Halobacteria</taxon>
        <taxon>Halobacteriales</taxon>
        <taxon>Haloferacaceae</taxon>
        <taxon>Halorubrum</taxon>
    </lineage>
</organism>
<dbReference type="AlphaFoldDB" id="A0ABD5QTA8"/>
<accession>A0ABD5QTA8</accession>
<keyword evidence="2" id="KW-1185">Reference proteome</keyword>
<name>A0ABD5QTA8_9EURY</name>
<dbReference type="InterPro" id="IPR027417">
    <property type="entry name" value="P-loop_NTPase"/>
</dbReference>
<comment type="caution">
    <text evidence="1">The sequence shown here is derived from an EMBL/GenBank/DDBJ whole genome shotgun (WGS) entry which is preliminary data.</text>
</comment>
<dbReference type="Proteomes" id="UP001596145">
    <property type="component" value="Unassembled WGS sequence"/>
</dbReference>